<keyword evidence="5 7" id="KW-1133">Transmembrane helix</keyword>
<feature type="transmembrane region" description="Helical" evidence="7">
    <location>
        <begin position="192"/>
        <end position="211"/>
    </location>
</feature>
<feature type="transmembrane region" description="Helical" evidence="7">
    <location>
        <begin position="113"/>
        <end position="133"/>
    </location>
</feature>
<feature type="domain" description="Acyltransferase 3" evidence="8">
    <location>
        <begin position="39"/>
        <end position="371"/>
    </location>
</feature>
<dbReference type="RefSeq" id="WP_263332361.1">
    <property type="nucleotide sequence ID" value="NZ_JAGSYH010000001.1"/>
</dbReference>
<evidence type="ECO:0000256" key="1">
    <source>
        <dbReference type="ARBA" id="ARBA00004651"/>
    </source>
</evidence>
<evidence type="ECO:0000256" key="6">
    <source>
        <dbReference type="ARBA" id="ARBA00023136"/>
    </source>
</evidence>
<feature type="transmembrane region" description="Helical" evidence="7">
    <location>
        <begin position="251"/>
        <end position="270"/>
    </location>
</feature>
<dbReference type="Pfam" id="PF01757">
    <property type="entry name" value="Acyl_transf_3"/>
    <property type="match status" value="1"/>
</dbReference>
<feature type="transmembrane region" description="Helical" evidence="7">
    <location>
        <begin position="43"/>
        <end position="63"/>
    </location>
</feature>
<keyword evidence="10" id="KW-1185">Reference proteome</keyword>
<keyword evidence="4 7" id="KW-0812">Transmembrane</keyword>
<keyword evidence="9" id="KW-0808">Transferase</keyword>
<feature type="transmembrane region" description="Helical" evidence="7">
    <location>
        <begin position="161"/>
        <end position="180"/>
    </location>
</feature>
<evidence type="ECO:0000256" key="7">
    <source>
        <dbReference type="SAM" id="Phobius"/>
    </source>
</evidence>
<dbReference type="InterPro" id="IPR002656">
    <property type="entry name" value="Acyl_transf_3_dom"/>
</dbReference>
<dbReference type="PANTHER" id="PTHR40074:SF2">
    <property type="entry name" value="O-ACETYLTRANSFERASE WECH"/>
    <property type="match status" value="1"/>
</dbReference>
<evidence type="ECO:0000256" key="4">
    <source>
        <dbReference type="ARBA" id="ARBA00022692"/>
    </source>
</evidence>
<evidence type="ECO:0000313" key="9">
    <source>
        <dbReference type="EMBL" id="MFC5864890.1"/>
    </source>
</evidence>
<evidence type="ECO:0000256" key="5">
    <source>
        <dbReference type="ARBA" id="ARBA00022989"/>
    </source>
</evidence>
<keyword evidence="3" id="KW-1003">Cell membrane</keyword>
<dbReference type="EMBL" id="JBHSPH010000010">
    <property type="protein sequence ID" value="MFC5864890.1"/>
    <property type="molecule type" value="Genomic_DNA"/>
</dbReference>
<keyword evidence="9" id="KW-0012">Acyltransferase</keyword>
<dbReference type="PANTHER" id="PTHR40074">
    <property type="entry name" value="O-ACETYLTRANSFERASE WECH"/>
    <property type="match status" value="1"/>
</dbReference>
<evidence type="ECO:0000256" key="3">
    <source>
        <dbReference type="ARBA" id="ARBA00022475"/>
    </source>
</evidence>
<feature type="transmembrane region" description="Helical" evidence="7">
    <location>
        <begin position="290"/>
        <end position="307"/>
    </location>
</feature>
<organism evidence="9 10">
    <name type="scientific">Acidicapsa dinghuensis</name>
    <dbReference type="NCBI Taxonomy" id="2218256"/>
    <lineage>
        <taxon>Bacteria</taxon>
        <taxon>Pseudomonadati</taxon>
        <taxon>Acidobacteriota</taxon>
        <taxon>Terriglobia</taxon>
        <taxon>Terriglobales</taxon>
        <taxon>Acidobacteriaceae</taxon>
        <taxon>Acidicapsa</taxon>
    </lineage>
</organism>
<feature type="transmembrane region" description="Helical" evidence="7">
    <location>
        <begin position="356"/>
        <end position="377"/>
    </location>
</feature>
<name>A0ABW1EKX6_9BACT</name>
<dbReference type="GO" id="GO:0016746">
    <property type="term" value="F:acyltransferase activity"/>
    <property type="evidence" value="ECO:0007669"/>
    <property type="project" value="UniProtKB-KW"/>
</dbReference>
<feature type="transmembrane region" description="Helical" evidence="7">
    <location>
        <begin position="319"/>
        <end position="344"/>
    </location>
</feature>
<sequence>MNAPTSYDNQNISGANYTDEAGVLKTPSASAGVKPPRNLGLDLLRIFATYMVMQIHSGEFFYIGPGGSVINNSDSHWVGWLNSLFRCCVPLFIMISGFFLFPVDERTFYRKRFGRILSPFLIWCAIFAFYYYFRGDVSLHTAFINVLHIPVNYGTEVGHLWFVYMLMGIYLFAPVISPWVTSASRRSMELFLVLWAVSLTIPYIHLIFPAIWGECGWNHTPMLYYFSGFMGYAVMAAYIRRFHMQPSSLQNGLAVLLIAVGYSITAFGFLHRLPLNLSLESLELTWGFETINQAMVATGFFLLFKNVTQINTNSRFGRLIASVSLMTYGMYLAHIILLNAVYSLLNNRITGAEIKLPLFASLTFVSTFLLIKLLSFLPKGKWLVG</sequence>
<comment type="caution">
    <text evidence="9">The sequence shown here is derived from an EMBL/GenBank/DDBJ whole genome shotgun (WGS) entry which is preliminary data.</text>
</comment>
<accession>A0ABW1EKX6</accession>
<protein>
    <submittedName>
        <fullName evidence="9">Acyltransferase</fullName>
    </submittedName>
</protein>
<comment type="subcellular location">
    <subcellularLocation>
        <location evidence="1">Cell membrane</location>
        <topology evidence="1">Multi-pass membrane protein</topology>
    </subcellularLocation>
</comment>
<comment type="similarity">
    <text evidence="2">Belongs to the acyltransferase 3 family.</text>
</comment>
<gene>
    <name evidence="9" type="ORF">ACFPT7_21460</name>
</gene>
<feature type="transmembrane region" description="Helical" evidence="7">
    <location>
        <begin position="223"/>
        <end position="239"/>
    </location>
</feature>
<evidence type="ECO:0000259" key="8">
    <source>
        <dbReference type="Pfam" id="PF01757"/>
    </source>
</evidence>
<reference evidence="10" key="1">
    <citation type="journal article" date="2019" name="Int. J. Syst. Evol. Microbiol.">
        <title>The Global Catalogue of Microorganisms (GCM) 10K type strain sequencing project: providing services to taxonomists for standard genome sequencing and annotation.</title>
        <authorList>
            <consortium name="The Broad Institute Genomics Platform"/>
            <consortium name="The Broad Institute Genome Sequencing Center for Infectious Disease"/>
            <person name="Wu L."/>
            <person name="Ma J."/>
        </authorList>
    </citation>
    <scope>NUCLEOTIDE SEQUENCE [LARGE SCALE GENOMIC DNA]</scope>
    <source>
        <strain evidence="10">JCM 4087</strain>
    </source>
</reference>
<evidence type="ECO:0000313" key="10">
    <source>
        <dbReference type="Proteomes" id="UP001596091"/>
    </source>
</evidence>
<evidence type="ECO:0000256" key="2">
    <source>
        <dbReference type="ARBA" id="ARBA00007400"/>
    </source>
</evidence>
<keyword evidence="6 7" id="KW-0472">Membrane</keyword>
<feature type="transmembrane region" description="Helical" evidence="7">
    <location>
        <begin position="83"/>
        <end position="101"/>
    </location>
</feature>
<proteinExistence type="inferred from homology"/>
<dbReference type="Proteomes" id="UP001596091">
    <property type="component" value="Unassembled WGS sequence"/>
</dbReference>